<dbReference type="Proteomes" id="UP001219862">
    <property type="component" value="Unassembled WGS sequence"/>
</dbReference>
<comment type="caution">
    <text evidence="1">The sequence shown here is derived from an EMBL/GenBank/DDBJ whole genome shotgun (WGS) entry which is preliminary data.</text>
</comment>
<dbReference type="EMBL" id="JAQQXS010000005">
    <property type="protein sequence ID" value="MDC8784869.1"/>
    <property type="molecule type" value="Genomic_DNA"/>
</dbReference>
<reference evidence="1 2" key="1">
    <citation type="submission" date="2022-10" db="EMBL/GenBank/DDBJ databases">
        <title>paucibacter sp. hw8 Genome sequencing.</title>
        <authorList>
            <person name="Park S."/>
        </authorList>
    </citation>
    <scope>NUCLEOTIDE SEQUENCE [LARGE SCALE GENOMIC DNA]</scope>
    <source>
        <strain evidence="2">hw8</strain>
    </source>
</reference>
<name>A0ABT5KPN1_9BURK</name>
<protein>
    <recommendedName>
        <fullName evidence="3">DUF2442 domain-containing protein</fullName>
    </recommendedName>
</protein>
<sequence length="87" mass="9645">MRLELRSEVLWRAYPDGLVVYVGETCETHLLPLAFEDLLKTPQVFEVVAQAGILERPGLALGVHPGPRVSRAYAEELSGLKIFDPLS</sequence>
<gene>
    <name evidence="1" type="ORF">PRZ01_06670</name>
</gene>
<proteinExistence type="predicted"/>
<keyword evidence="2" id="KW-1185">Reference proteome</keyword>
<organism evidence="1 2">
    <name type="scientific">Roseateles koreensis</name>
    <dbReference type="NCBI Taxonomy" id="2987526"/>
    <lineage>
        <taxon>Bacteria</taxon>
        <taxon>Pseudomonadati</taxon>
        <taxon>Pseudomonadota</taxon>
        <taxon>Betaproteobacteria</taxon>
        <taxon>Burkholderiales</taxon>
        <taxon>Sphaerotilaceae</taxon>
        <taxon>Roseateles</taxon>
    </lineage>
</organism>
<accession>A0ABT5KPN1</accession>
<evidence type="ECO:0000313" key="1">
    <source>
        <dbReference type="EMBL" id="MDC8784869.1"/>
    </source>
</evidence>
<dbReference type="RefSeq" id="WP_273595992.1">
    <property type="nucleotide sequence ID" value="NZ_JAQQXS010000005.1"/>
</dbReference>
<evidence type="ECO:0008006" key="3">
    <source>
        <dbReference type="Google" id="ProtNLM"/>
    </source>
</evidence>
<evidence type="ECO:0000313" key="2">
    <source>
        <dbReference type="Proteomes" id="UP001219862"/>
    </source>
</evidence>